<dbReference type="Pfam" id="PF05362">
    <property type="entry name" value="Lon_C"/>
    <property type="match status" value="1"/>
</dbReference>
<dbReference type="Gene3D" id="3.40.50.300">
    <property type="entry name" value="P-loop containing nucleotide triphosphate hydrolases"/>
    <property type="match status" value="1"/>
</dbReference>
<dbReference type="GO" id="GO:0005524">
    <property type="term" value="F:ATP binding"/>
    <property type="evidence" value="ECO:0007669"/>
    <property type="project" value="InterPro"/>
</dbReference>
<dbReference type="GO" id="GO:0004176">
    <property type="term" value="F:ATP-dependent peptidase activity"/>
    <property type="evidence" value="ECO:0007669"/>
    <property type="project" value="UniProtKB-UniRule"/>
</dbReference>
<evidence type="ECO:0000313" key="5">
    <source>
        <dbReference type="Proteomes" id="UP000018217"/>
    </source>
</evidence>
<sequence length="611" mass="68412">MCTVLNGLKSRIMPLLFISENTITLTNYRLEWRALQPDTERFQHLPLTAPAADSGCLAVVQARLCNGLNLLLQTRAKVPLMLVKSPESPTYLSLLQNIVSAMAEENQDGAAMLYGGRYQVTEREVSWHAAQAAGDNFASEGGVHQAGWIEPEQLFGCVRIHHSTLALSPGLVHQANGGVLILSLRTLLAQPLMWLRLKQIMVNQRFEWHSQDETRPLPLDIPSMPMQFRLVLIGERDALADFQDMEPELANVSLYSEFEDNIQLVDDEDINHWRIWVQSVAESLDCPAPATDFWPVLIREAARYTGDQDTLPLDPEWIGRQLQDAALYSEDSALSAQNLQDALSTREWREGFLSDRMRDEILQEQILIETEGEMIGQINALSVLEFPGHPRAFGEPSRISCVVHAGDGEFTDVERKAELGGNIHAKGMMIMQSWLMAELELEQQLPFSASLVFEQSYSEVDGDSASLAELCALISALALQPINQQIAVTGSVDQFGRVQPVGGVNEKIEGFFHICNLRTLNGNQGVIIPAANVRHLSLQQDVVDAVRDGKFHLWAVSSVDEALPLLTGKEWHKEQGACLLQAIQERIAQITLQDARHRPWPLRWLNWFNRS</sequence>
<comment type="similarity">
    <text evidence="2">Belongs to the peptidase S16 family.</text>
</comment>
<dbReference type="InterPro" id="IPR020568">
    <property type="entry name" value="Ribosomal_Su5_D2-typ_SF"/>
</dbReference>
<evidence type="ECO:0000256" key="1">
    <source>
        <dbReference type="ARBA" id="ARBA00022670"/>
    </source>
</evidence>
<evidence type="ECO:0000259" key="3">
    <source>
        <dbReference type="PROSITE" id="PS51786"/>
    </source>
</evidence>
<dbReference type="InterPro" id="IPR027065">
    <property type="entry name" value="Lon_Prtase"/>
</dbReference>
<dbReference type="InterPro" id="IPR008269">
    <property type="entry name" value="Lon_proteolytic"/>
</dbReference>
<reference evidence="4 5" key="1">
    <citation type="journal article" date="2013" name="Syst. Appl. Microbiol.">
        <title>Phylogenetic position and virulence apparatus of the pear flower necrosis pathogen Erwinia piriflorinigrans CFBP 5888T as assessed by comparative genomics.</title>
        <authorList>
            <person name="Smits T.H."/>
            <person name="Rezzonico F."/>
            <person name="Lopez M.M."/>
            <person name="Blom J."/>
            <person name="Goesmann A."/>
            <person name="Frey J.E."/>
            <person name="Duffy B."/>
        </authorList>
    </citation>
    <scope>NUCLEOTIDE SEQUENCE [LARGE SCALE GENOMIC DNA]</scope>
    <source>
        <strain evidence="5">CFBP5888</strain>
    </source>
</reference>
<keyword evidence="5" id="KW-1185">Reference proteome</keyword>
<dbReference type="STRING" id="1161919.EPIR_1486"/>
<dbReference type="InterPro" id="IPR014721">
    <property type="entry name" value="Ribsml_uS5_D2-typ_fold_subgr"/>
</dbReference>
<dbReference type="EMBL" id="CAHS01000014">
    <property type="protein sequence ID" value="CCG86851.1"/>
    <property type="molecule type" value="Genomic_DNA"/>
</dbReference>
<keyword evidence="2" id="KW-0720">Serine protease</keyword>
<evidence type="ECO:0000313" key="4">
    <source>
        <dbReference type="EMBL" id="CCG86851.1"/>
    </source>
</evidence>
<feature type="active site" evidence="2">
    <location>
        <position position="507"/>
    </location>
</feature>
<name>V5Z683_9GAMM</name>
<dbReference type="PRINTS" id="PR00830">
    <property type="entry name" value="ENDOLAPTASE"/>
</dbReference>
<dbReference type="AlphaFoldDB" id="V5Z683"/>
<dbReference type="PROSITE" id="PS51786">
    <property type="entry name" value="LON_PROTEOLYTIC"/>
    <property type="match status" value="1"/>
</dbReference>
<comment type="caution">
    <text evidence="4">The sequence shown here is derived from an EMBL/GenBank/DDBJ whole genome shotgun (WGS) entry which is preliminary data.</text>
</comment>
<protein>
    <recommendedName>
        <fullName evidence="2">endopeptidase La</fullName>
        <ecNumber evidence="2">3.4.21.53</ecNumber>
    </recommendedName>
</protein>
<feature type="active site" evidence="2">
    <location>
        <position position="464"/>
    </location>
</feature>
<feature type="domain" description="Lon proteolytic" evidence="3">
    <location>
        <begin position="372"/>
        <end position="569"/>
    </location>
</feature>
<dbReference type="Pfam" id="PF13654">
    <property type="entry name" value="AAA_32"/>
    <property type="match status" value="1"/>
</dbReference>
<gene>
    <name evidence="4" type="primary">lonH</name>
    <name evidence="4" type="ORF">EPIR_1486</name>
</gene>
<evidence type="ECO:0000256" key="2">
    <source>
        <dbReference type="PROSITE-ProRule" id="PRU01122"/>
    </source>
</evidence>
<dbReference type="EC" id="3.4.21.53" evidence="2"/>
<dbReference type="GO" id="GO:0006508">
    <property type="term" value="P:proteolysis"/>
    <property type="evidence" value="ECO:0007669"/>
    <property type="project" value="UniProtKB-KW"/>
</dbReference>
<accession>V5Z683</accession>
<dbReference type="OrthoDB" id="9758568at2"/>
<dbReference type="InterPro" id="IPR027417">
    <property type="entry name" value="P-loop_NTPase"/>
</dbReference>
<proteinExistence type="inferred from homology"/>
<dbReference type="Proteomes" id="UP000018217">
    <property type="component" value="Unassembled WGS sequence"/>
</dbReference>
<dbReference type="SUPFAM" id="SSF54211">
    <property type="entry name" value="Ribosomal protein S5 domain 2-like"/>
    <property type="match status" value="1"/>
</dbReference>
<dbReference type="RefSeq" id="WP_023654653.1">
    <property type="nucleotide sequence ID" value="NZ_CAHS01000014.1"/>
</dbReference>
<dbReference type="GO" id="GO:0004252">
    <property type="term" value="F:serine-type endopeptidase activity"/>
    <property type="evidence" value="ECO:0007669"/>
    <property type="project" value="UniProtKB-UniRule"/>
</dbReference>
<dbReference type="GO" id="GO:0030163">
    <property type="term" value="P:protein catabolic process"/>
    <property type="evidence" value="ECO:0007669"/>
    <property type="project" value="InterPro"/>
</dbReference>
<comment type="catalytic activity">
    <reaction evidence="2">
        <text>Hydrolysis of proteins in presence of ATP.</text>
        <dbReference type="EC" id="3.4.21.53"/>
    </reaction>
</comment>
<dbReference type="PANTHER" id="PTHR10046">
    <property type="entry name" value="ATP DEPENDENT LON PROTEASE FAMILY MEMBER"/>
    <property type="match status" value="1"/>
</dbReference>
<keyword evidence="2 4" id="KW-0378">Hydrolase</keyword>
<dbReference type="Gene3D" id="3.30.230.10">
    <property type="match status" value="1"/>
</dbReference>
<dbReference type="InterPro" id="IPR041699">
    <property type="entry name" value="AAA_32"/>
</dbReference>
<keyword evidence="1 2" id="KW-0645">Protease</keyword>
<organism evidence="4 5">
    <name type="scientific">Erwinia piriflorinigrans CFBP 5888</name>
    <dbReference type="NCBI Taxonomy" id="1161919"/>
    <lineage>
        <taxon>Bacteria</taxon>
        <taxon>Pseudomonadati</taxon>
        <taxon>Pseudomonadota</taxon>
        <taxon>Gammaproteobacteria</taxon>
        <taxon>Enterobacterales</taxon>
        <taxon>Erwiniaceae</taxon>
        <taxon>Erwinia</taxon>
    </lineage>
</organism>